<dbReference type="SMART" id="SM00868">
    <property type="entry name" value="zf-AD"/>
    <property type="match status" value="1"/>
</dbReference>
<dbReference type="AlphaFoldDB" id="A0A6B2ECK4"/>
<reference evidence="13" key="1">
    <citation type="submission" date="2019-10" db="EMBL/GenBank/DDBJ databases">
        <title>Short sand fly seasons in Tbilisi, Georgia, hinder development of host immunity to saliva of the visceral leishmaniasis vector Phlebotomus kandelakii.</title>
        <authorList>
            <person name="Oliveira F."/>
            <person name="Giorgobiani E."/>
            <person name="Guimaraes-Costa A.B."/>
            <person name="Abdeladhim M."/>
            <person name="Oristian J."/>
            <person name="Tskhvaradze L."/>
            <person name="Tsertsvadze N."/>
            <person name="Zakalashvili M."/>
            <person name="Valenzuela J.G."/>
            <person name="Kamhawi S."/>
        </authorList>
    </citation>
    <scope>NUCLEOTIDE SEQUENCE</scope>
    <source>
        <strain evidence="13">Wild-capture in Tbilisi</strain>
        <tissue evidence="13">Salivary glands</tissue>
    </source>
</reference>
<feature type="domain" description="C2H2-type" evidence="11">
    <location>
        <begin position="417"/>
        <end position="445"/>
    </location>
</feature>
<feature type="binding site" evidence="9">
    <location>
        <position position="58"/>
    </location>
    <ligand>
        <name>Zn(2+)</name>
        <dbReference type="ChEBI" id="CHEBI:29105"/>
    </ligand>
</feature>
<dbReference type="PROSITE" id="PS50157">
    <property type="entry name" value="ZINC_FINGER_C2H2_2"/>
    <property type="match status" value="8"/>
</dbReference>
<dbReference type="Gene3D" id="3.40.1800.20">
    <property type="match status" value="1"/>
</dbReference>
<evidence type="ECO:0008006" key="14">
    <source>
        <dbReference type="Google" id="ProtNLM"/>
    </source>
</evidence>
<keyword evidence="3 9" id="KW-0479">Metal-binding</keyword>
<dbReference type="Pfam" id="PF07776">
    <property type="entry name" value="zf-AD"/>
    <property type="match status" value="1"/>
</dbReference>
<organism evidence="13">
    <name type="scientific">Phlebotomus kandelakii</name>
    <dbReference type="NCBI Taxonomy" id="1109342"/>
    <lineage>
        <taxon>Eukaryota</taxon>
        <taxon>Metazoa</taxon>
        <taxon>Ecdysozoa</taxon>
        <taxon>Arthropoda</taxon>
        <taxon>Hexapoda</taxon>
        <taxon>Insecta</taxon>
        <taxon>Pterygota</taxon>
        <taxon>Neoptera</taxon>
        <taxon>Endopterygota</taxon>
        <taxon>Diptera</taxon>
        <taxon>Nematocera</taxon>
        <taxon>Psychodoidea</taxon>
        <taxon>Psychodidae</taxon>
        <taxon>Phlebotomus</taxon>
        <taxon>Larroussius</taxon>
    </lineage>
</organism>
<dbReference type="GO" id="GO:0010468">
    <property type="term" value="P:regulation of gene expression"/>
    <property type="evidence" value="ECO:0007669"/>
    <property type="project" value="TreeGrafter"/>
</dbReference>
<feature type="region of interest" description="Disordered" evidence="10">
    <location>
        <begin position="153"/>
        <end position="189"/>
    </location>
</feature>
<keyword evidence="7" id="KW-0539">Nucleus</keyword>
<evidence type="ECO:0000256" key="6">
    <source>
        <dbReference type="ARBA" id="ARBA00022833"/>
    </source>
</evidence>
<dbReference type="PANTHER" id="PTHR16515">
    <property type="entry name" value="PR DOMAIN ZINC FINGER PROTEIN"/>
    <property type="match status" value="1"/>
</dbReference>
<evidence type="ECO:0000256" key="10">
    <source>
        <dbReference type="SAM" id="MobiDB-lite"/>
    </source>
</evidence>
<feature type="domain" description="C2H2-type" evidence="11">
    <location>
        <begin position="361"/>
        <end position="388"/>
    </location>
</feature>
<dbReference type="SUPFAM" id="SSF57716">
    <property type="entry name" value="Glucocorticoid receptor-like (DNA-binding domain)"/>
    <property type="match status" value="1"/>
</dbReference>
<proteinExistence type="inferred from homology"/>
<feature type="binding site" evidence="9">
    <location>
        <position position="12"/>
    </location>
    <ligand>
        <name>Zn(2+)</name>
        <dbReference type="ChEBI" id="CHEBI:29105"/>
    </ligand>
</feature>
<dbReference type="SUPFAM" id="SSF57667">
    <property type="entry name" value="beta-beta-alpha zinc fingers"/>
    <property type="match status" value="5"/>
</dbReference>
<dbReference type="GO" id="GO:0005634">
    <property type="term" value="C:nucleus"/>
    <property type="evidence" value="ECO:0007669"/>
    <property type="project" value="UniProtKB-SubCell"/>
</dbReference>
<dbReference type="FunFam" id="3.30.160.60:FF:000446">
    <property type="entry name" value="Zinc finger protein"/>
    <property type="match status" value="1"/>
</dbReference>
<feature type="binding site" evidence="9">
    <location>
        <position position="9"/>
    </location>
    <ligand>
        <name>Zn(2+)</name>
        <dbReference type="ChEBI" id="CHEBI:29105"/>
    </ligand>
</feature>
<dbReference type="EMBL" id="GIFK01002320">
    <property type="protein sequence ID" value="NBJ60023.1"/>
    <property type="molecule type" value="Transcribed_RNA"/>
</dbReference>
<dbReference type="PROSITE" id="PS51915">
    <property type="entry name" value="ZAD"/>
    <property type="match status" value="1"/>
</dbReference>
<dbReference type="InterPro" id="IPR036236">
    <property type="entry name" value="Znf_C2H2_sf"/>
</dbReference>
<feature type="binding site" evidence="9">
    <location>
        <position position="55"/>
    </location>
    <ligand>
        <name>Zn(2+)</name>
        <dbReference type="ChEBI" id="CHEBI:29105"/>
    </ligand>
</feature>
<feature type="region of interest" description="Disordered" evidence="10">
    <location>
        <begin position="443"/>
        <end position="462"/>
    </location>
</feature>
<accession>A0A6B2ECK4</accession>
<evidence type="ECO:0000256" key="2">
    <source>
        <dbReference type="ARBA" id="ARBA00006991"/>
    </source>
</evidence>
<feature type="compositionally biased region" description="Low complexity" evidence="10">
    <location>
        <begin position="167"/>
        <end position="176"/>
    </location>
</feature>
<dbReference type="FunFam" id="3.30.160.60:FF:000151">
    <property type="entry name" value="Zinc finger and SCAN domain-containing 21"/>
    <property type="match status" value="1"/>
</dbReference>
<feature type="compositionally biased region" description="Basic residues" evidence="10">
    <location>
        <begin position="156"/>
        <end position="166"/>
    </location>
</feature>
<feature type="domain" description="C2H2-type" evidence="11">
    <location>
        <begin position="306"/>
        <end position="333"/>
    </location>
</feature>
<dbReference type="Gene3D" id="3.30.160.60">
    <property type="entry name" value="Classic Zinc Finger"/>
    <property type="match status" value="7"/>
</dbReference>
<name>A0A6B2ECK4_9DIPT</name>
<evidence type="ECO:0000256" key="8">
    <source>
        <dbReference type="PROSITE-ProRule" id="PRU00042"/>
    </source>
</evidence>
<feature type="domain" description="ZAD" evidence="12">
    <location>
        <begin position="7"/>
        <end position="82"/>
    </location>
</feature>
<evidence type="ECO:0000256" key="5">
    <source>
        <dbReference type="ARBA" id="ARBA00022771"/>
    </source>
</evidence>
<keyword evidence="6 9" id="KW-0862">Zinc</keyword>
<comment type="subcellular location">
    <subcellularLocation>
        <location evidence="1">Nucleus</location>
    </subcellularLocation>
</comment>
<evidence type="ECO:0000259" key="12">
    <source>
        <dbReference type="PROSITE" id="PS51915"/>
    </source>
</evidence>
<dbReference type="InterPro" id="IPR050331">
    <property type="entry name" value="Zinc_finger"/>
</dbReference>
<keyword evidence="5 8" id="KW-0863">Zinc-finger</keyword>
<dbReference type="InterPro" id="IPR013087">
    <property type="entry name" value="Znf_C2H2_type"/>
</dbReference>
<evidence type="ECO:0000259" key="11">
    <source>
        <dbReference type="PROSITE" id="PS50157"/>
    </source>
</evidence>
<feature type="domain" description="C2H2-type" evidence="11">
    <location>
        <begin position="246"/>
        <end position="273"/>
    </location>
</feature>
<dbReference type="PANTHER" id="PTHR16515:SF66">
    <property type="entry name" value="C2H2-TYPE DOMAIN-CONTAINING PROTEIN"/>
    <property type="match status" value="1"/>
</dbReference>
<sequence>MLGNWQNWCRLCARIDSADGDGVFKTESIKDQLEIVSKYFMVSLLPLEGLQSSMCNECCGFLTKLEDFRERCMKTDQMFGEIIQKENISDSDLQSIRFKYGLDNEEIKYSSFLSESQSDEPEVGQDISFPAICQDPLDVQIKVKNEVLELDALPTPRKRGRPKKSNQSKSNSNYESNSRKSECKDVEQNTFEEDKDVERDFGESSKGRRRVKEKPCVCEVCSKVYSRRYLLKIHIREKHSKEELPFACLKCSRRFATNKKLKVHEVSHLSDEEKYIYACPHCGKKFGAKENMQTHIRIIHIGSKTFICEECGKTFRKKCQLTAHQITHSEDRTFQCSFCPKKFKDRLALKRHEDIHGDTTYECKECGAKLNTKRTLRLHMVIHSDVKKYKCNYCGNEYKRANTLRDHLILHTGQRPFECPFCDKAFANSSNCLSHKRKAHPAEMAALEASAGQSREENQQPK</sequence>
<feature type="domain" description="C2H2-type" evidence="11">
    <location>
        <begin position="216"/>
        <end position="244"/>
    </location>
</feature>
<dbReference type="Pfam" id="PF00096">
    <property type="entry name" value="zf-C2H2"/>
    <property type="match status" value="7"/>
</dbReference>
<dbReference type="GO" id="GO:0008270">
    <property type="term" value="F:zinc ion binding"/>
    <property type="evidence" value="ECO:0007669"/>
    <property type="project" value="UniProtKB-UniRule"/>
</dbReference>
<comment type="similarity">
    <text evidence="2">Belongs to the krueppel C2H2-type zinc-finger protein family.</text>
</comment>
<evidence type="ECO:0000256" key="7">
    <source>
        <dbReference type="ARBA" id="ARBA00023242"/>
    </source>
</evidence>
<feature type="compositionally biased region" description="Basic and acidic residues" evidence="10">
    <location>
        <begin position="177"/>
        <end position="187"/>
    </location>
</feature>
<evidence type="ECO:0000256" key="1">
    <source>
        <dbReference type="ARBA" id="ARBA00004123"/>
    </source>
</evidence>
<feature type="domain" description="C2H2-type" evidence="11">
    <location>
        <begin position="277"/>
        <end position="305"/>
    </location>
</feature>
<feature type="domain" description="C2H2-type" evidence="11">
    <location>
        <begin position="334"/>
        <end position="356"/>
    </location>
</feature>
<dbReference type="SMART" id="SM00355">
    <property type="entry name" value="ZnF_C2H2"/>
    <property type="match status" value="8"/>
</dbReference>
<keyword evidence="4" id="KW-0677">Repeat</keyword>
<evidence type="ECO:0000313" key="13">
    <source>
        <dbReference type="EMBL" id="NBJ60023.1"/>
    </source>
</evidence>
<evidence type="ECO:0000256" key="3">
    <source>
        <dbReference type="ARBA" id="ARBA00022723"/>
    </source>
</evidence>
<evidence type="ECO:0000256" key="9">
    <source>
        <dbReference type="PROSITE-ProRule" id="PRU01263"/>
    </source>
</evidence>
<feature type="domain" description="C2H2-type" evidence="11">
    <location>
        <begin position="389"/>
        <end position="416"/>
    </location>
</feature>
<dbReference type="PROSITE" id="PS00028">
    <property type="entry name" value="ZINC_FINGER_C2H2_1"/>
    <property type="match status" value="8"/>
</dbReference>
<protein>
    <recommendedName>
        <fullName evidence="14">C2h2-type zn-finger protein</fullName>
    </recommendedName>
</protein>
<dbReference type="InterPro" id="IPR012934">
    <property type="entry name" value="Znf_AD"/>
</dbReference>
<evidence type="ECO:0000256" key="4">
    <source>
        <dbReference type="ARBA" id="ARBA00022737"/>
    </source>
</evidence>